<dbReference type="Proteomes" id="UP000242712">
    <property type="component" value="Unassembled WGS sequence"/>
</dbReference>
<evidence type="ECO:0000256" key="3">
    <source>
        <dbReference type="ARBA" id="ARBA00023125"/>
    </source>
</evidence>
<keyword evidence="4" id="KW-1133">Transmembrane helix</keyword>
<feature type="domain" description="DNA mismatch repair proteins mutS family" evidence="5">
    <location>
        <begin position="354"/>
        <end position="539"/>
    </location>
</feature>
<dbReference type="EMBL" id="PPPX01000004">
    <property type="protein sequence ID" value="POA09107.1"/>
    <property type="molecule type" value="Genomic_DNA"/>
</dbReference>
<keyword evidence="2" id="KW-0067">ATP-binding</keyword>
<keyword evidence="7" id="KW-1185">Reference proteome</keyword>
<dbReference type="GO" id="GO:0005829">
    <property type="term" value="C:cytosol"/>
    <property type="evidence" value="ECO:0007669"/>
    <property type="project" value="TreeGrafter"/>
</dbReference>
<protein>
    <submittedName>
        <fullName evidence="6">DNA mismatch repair protein MutS</fullName>
    </submittedName>
</protein>
<name>A0A2K4FCU0_9STAP</name>
<dbReference type="GO" id="GO:0006298">
    <property type="term" value="P:mismatch repair"/>
    <property type="evidence" value="ECO:0007669"/>
    <property type="project" value="InterPro"/>
</dbReference>
<dbReference type="InterPro" id="IPR045076">
    <property type="entry name" value="MutS"/>
</dbReference>
<dbReference type="Gene3D" id="3.40.50.300">
    <property type="entry name" value="P-loop containing nucleotide triphosphate hydrolases"/>
    <property type="match status" value="1"/>
</dbReference>
<evidence type="ECO:0000313" key="7">
    <source>
        <dbReference type="Proteomes" id="UP000242712"/>
    </source>
</evidence>
<dbReference type="PANTHER" id="PTHR11361:SF152">
    <property type="entry name" value="DNA MISMATCH REPAIR PROTEIN"/>
    <property type="match status" value="1"/>
</dbReference>
<dbReference type="GO" id="GO:0030983">
    <property type="term" value="F:mismatched DNA binding"/>
    <property type="evidence" value="ECO:0007669"/>
    <property type="project" value="InterPro"/>
</dbReference>
<feature type="transmembrane region" description="Helical" evidence="4">
    <location>
        <begin position="6"/>
        <end position="29"/>
    </location>
</feature>
<keyword evidence="1" id="KW-0547">Nucleotide-binding</keyword>
<dbReference type="GO" id="GO:0005524">
    <property type="term" value="F:ATP binding"/>
    <property type="evidence" value="ECO:0007669"/>
    <property type="project" value="UniProtKB-KW"/>
</dbReference>
<dbReference type="InterPro" id="IPR027417">
    <property type="entry name" value="P-loop_NTPase"/>
</dbReference>
<dbReference type="Pfam" id="PF00488">
    <property type="entry name" value="MutS_V"/>
    <property type="match status" value="1"/>
</dbReference>
<evidence type="ECO:0000313" key="6">
    <source>
        <dbReference type="EMBL" id="POA09107.1"/>
    </source>
</evidence>
<gene>
    <name evidence="6" type="ORF">CD039_06325</name>
</gene>
<evidence type="ECO:0000256" key="1">
    <source>
        <dbReference type="ARBA" id="ARBA00022741"/>
    </source>
</evidence>
<evidence type="ECO:0000256" key="4">
    <source>
        <dbReference type="SAM" id="Phobius"/>
    </source>
</evidence>
<dbReference type="RefSeq" id="WP_103371617.1">
    <property type="nucleotide sequence ID" value="NZ_CBCRVO010000004.1"/>
</dbReference>
<dbReference type="AlphaFoldDB" id="A0A2K4FCU0"/>
<evidence type="ECO:0000259" key="5">
    <source>
        <dbReference type="SMART" id="SM00534"/>
    </source>
</evidence>
<dbReference type="GeneID" id="98297962"/>
<sequence length="544" mass="62640">MFTVSALLWIYLAILIALIILAIVAQMTIKAIETLHLKNAIQTLWNRKAPLESFIRPNHLYDHLYLKHLKQYPHQDNQYIDDKTWSDLDLDELFQQLNFNFSAIGEMRLFATLRGMYAIKGEQLIETFKKHRNFREFVSLKLAQIGKSVYPKYPDEIQTIPRQTLHMLSPIFPFIGLVVLPFSVPLGGFITIAALIYNVFLSSKLKKSFEDELNSMYYTSNVLKRARTISLHDEAPQLDVNFSHFKTARYLSGIVGSASNANEGAMFTNVIKSMFNLDYVLFHLIQQSFKEHEEEVLACYDYIGMIDNTYSIALWRETLDTQVKPEATDHPTIDFDGIVHPLLPNAVPNDLNIQRHILLTGSNASGKSTFMKAVAINLILAQYTNTALAERFVYKPGHIYTSMANQDDVMSGDSYFMAEIKSVRRLFNLPSDQFNYCFIDEIFKGTNTTERVAASDSVLAYLAEQDNYRILAATHDIELAEWLQEQYTNYHFNEDIQDDEIHFDYKIKKGKANTRNAIELLRITDFPERVYSDAKTNTQKLEES</sequence>
<dbReference type="SUPFAM" id="SSF52540">
    <property type="entry name" value="P-loop containing nucleoside triphosphate hydrolases"/>
    <property type="match status" value="1"/>
</dbReference>
<dbReference type="OrthoDB" id="9802448at2"/>
<dbReference type="SMART" id="SM00534">
    <property type="entry name" value="MUTSac"/>
    <property type="match status" value="1"/>
</dbReference>
<accession>A0A2K4FCU0</accession>
<reference evidence="6 7" key="1">
    <citation type="submission" date="2017-08" db="EMBL/GenBank/DDBJ databases">
        <title>Draft genome sequences of 64 type strains of genus Staph aureus.</title>
        <authorList>
            <person name="Cole K."/>
            <person name="Golubchik T."/>
            <person name="Russell J."/>
            <person name="Foster D."/>
            <person name="Llewelyn M."/>
            <person name="Wilson D."/>
            <person name="Crook D."/>
            <person name="Paul J."/>
        </authorList>
    </citation>
    <scope>NUCLEOTIDE SEQUENCE [LARGE SCALE GENOMIC DNA]</scope>
    <source>
        <strain evidence="6 7">DSM 29875</strain>
    </source>
</reference>
<dbReference type="GO" id="GO:0140664">
    <property type="term" value="F:ATP-dependent DNA damage sensor activity"/>
    <property type="evidence" value="ECO:0007669"/>
    <property type="project" value="InterPro"/>
</dbReference>
<comment type="caution">
    <text evidence="6">The sequence shown here is derived from an EMBL/GenBank/DDBJ whole genome shotgun (WGS) entry which is preliminary data.</text>
</comment>
<keyword evidence="4" id="KW-0812">Transmembrane</keyword>
<organism evidence="6 7">
    <name type="scientific">Staphylococcus argensis</name>
    <dbReference type="NCBI Taxonomy" id="1607738"/>
    <lineage>
        <taxon>Bacteria</taxon>
        <taxon>Bacillati</taxon>
        <taxon>Bacillota</taxon>
        <taxon>Bacilli</taxon>
        <taxon>Bacillales</taxon>
        <taxon>Staphylococcaceae</taxon>
        <taxon>Staphylococcus</taxon>
    </lineage>
</organism>
<dbReference type="PANTHER" id="PTHR11361">
    <property type="entry name" value="DNA MISMATCH REPAIR PROTEIN MUTS FAMILY MEMBER"/>
    <property type="match status" value="1"/>
</dbReference>
<proteinExistence type="predicted"/>
<evidence type="ECO:0000256" key="2">
    <source>
        <dbReference type="ARBA" id="ARBA00022840"/>
    </source>
</evidence>
<keyword evidence="3" id="KW-0238">DNA-binding</keyword>
<keyword evidence="4" id="KW-0472">Membrane</keyword>
<dbReference type="InterPro" id="IPR000432">
    <property type="entry name" value="DNA_mismatch_repair_MutS_C"/>
</dbReference>
<feature type="transmembrane region" description="Helical" evidence="4">
    <location>
        <begin position="171"/>
        <end position="197"/>
    </location>
</feature>